<sequence>MTTLFLYMLALLRKLHQIVACELQYYESKCVVCSALIFKGNWIRTTAALRLLGLRRVPYRCAYIDSRTC</sequence>
<evidence type="ECO:0000313" key="2">
    <source>
        <dbReference type="Proteomes" id="UP001234297"/>
    </source>
</evidence>
<accession>A0ACC2K5M0</accession>
<gene>
    <name evidence="1" type="ORF">MRB53_035786</name>
</gene>
<organism evidence="1 2">
    <name type="scientific">Persea americana</name>
    <name type="common">Avocado</name>
    <dbReference type="NCBI Taxonomy" id="3435"/>
    <lineage>
        <taxon>Eukaryota</taxon>
        <taxon>Viridiplantae</taxon>
        <taxon>Streptophyta</taxon>
        <taxon>Embryophyta</taxon>
        <taxon>Tracheophyta</taxon>
        <taxon>Spermatophyta</taxon>
        <taxon>Magnoliopsida</taxon>
        <taxon>Magnoliidae</taxon>
        <taxon>Laurales</taxon>
        <taxon>Lauraceae</taxon>
        <taxon>Persea</taxon>
    </lineage>
</organism>
<reference evidence="1 2" key="1">
    <citation type="journal article" date="2022" name="Hortic Res">
        <title>A haplotype resolved chromosomal level avocado genome allows analysis of novel avocado genes.</title>
        <authorList>
            <person name="Nath O."/>
            <person name="Fletcher S.J."/>
            <person name="Hayward A."/>
            <person name="Shaw L.M."/>
            <person name="Masouleh A.K."/>
            <person name="Furtado A."/>
            <person name="Henry R.J."/>
            <person name="Mitter N."/>
        </authorList>
    </citation>
    <scope>NUCLEOTIDE SEQUENCE [LARGE SCALE GENOMIC DNA]</scope>
    <source>
        <strain evidence="2">cv. Hass</strain>
    </source>
</reference>
<dbReference type="EMBL" id="CM056820">
    <property type="protein sequence ID" value="KAJ8616414.1"/>
    <property type="molecule type" value="Genomic_DNA"/>
</dbReference>
<proteinExistence type="predicted"/>
<keyword evidence="2" id="KW-1185">Reference proteome</keyword>
<name>A0ACC2K5M0_PERAE</name>
<evidence type="ECO:0000313" key="1">
    <source>
        <dbReference type="EMBL" id="KAJ8616414.1"/>
    </source>
</evidence>
<comment type="caution">
    <text evidence="1">The sequence shown here is derived from an EMBL/GenBank/DDBJ whole genome shotgun (WGS) entry which is preliminary data.</text>
</comment>
<dbReference type="Proteomes" id="UP001234297">
    <property type="component" value="Chromosome 12"/>
</dbReference>
<protein>
    <submittedName>
        <fullName evidence="1">Uncharacterized protein</fullName>
    </submittedName>
</protein>